<feature type="transmembrane region" description="Helical" evidence="2">
    <location>
        <begin position="189"/>
        <end position="211"/>
    </location>
</feature>
<feature type="compositionally biased region" description="Pro residues" evidence="1">
    <location>
        <begin position="95"/>
        <end position="136"/>
    </location>
</feature>
<evidence type="ECO:0000313" key="4">
    <source>
        <dbReference type="EMBL" id="ARF09756.1"/>
    </source>
</evidence>
<feature type="region of interest" description="Disordered" evidence="1">
    <location>
        <begin position="88"/>
        <end position="138"/>
    </location>
</feature>
<dbReference type="InterPro" id="IPR035986">
    <property type="entry name" value="PKD_dom_sf"/>
</dbReference>
<keyword evidence="2" id="KW-0472">Membrane</keyword>
<reference evidence="4" key="1">
    <citation type="journal article" date="2017" name="Science">
        <title>Giant viruses with an expanded complement of translation system components.</title>
        <authorList>
            <person name="Schulz F."/>
            <person name="Yutin N."/>
            <person name="Ivanova N.N."/>
            <person name="Ortega D.R."/>
            <person name="Lee T.K."/>
            <person name="Vierheilig J."/>
            <person name="Daims H."/>
            <person name="Horn M."/>
            <person name="Wagner M."/>
            <person name="Jensen G.J."/>
            <person name="Kyrpides N.C."/>
            <person name="Koonin E.V."/>
            <person name="Woyke T."/>
        </authorList>
    </citation>
    <scope>NUCLEOTIDE SEQUENCE</scope>
    <source>
        <strain evidence="4">ILV1</strain>
    </source>
</reference>
<dbReference type="CDD" id="cd00146">
    <property type="entry name" value="PKD"/>
    <property type="match status" value="1"/>
</dbReference>
<dbReference type="Gene3D" id="2.60.40.10">
    <property type="entry name" value="Immunoglobulins"/>
    <property type="match status" value="1"/>
</dbReference>
<dbReference type="Pfam" id="PF18911">
    <property type="entry name" value="PKD_4"/>
    <property type="match status" value="1"/>
</dbReference>
<dbReference type="EMBL" id="KY684087">
    <property type="protein sequence ID" value="ARF09756.1"/>
    <property type="molecule type" value="Genomic_DNA"/>
</dbReference>
<evidence type="ECO:0000259" key="3">
    <source>
        <dbReference type="PROSITE" id="PS50093"/>
    </source>
</evidence>
<dbReference type="SMART" id="SM00089">
    <property type="entry name" value="PKD"/>
    <property type="match status" value="1"/>
</dbReference>
<evidence type="ECO:0000256" key="1">
    <source>
        <dbReference type="SAM" id="MobiDB-lite"/>
    </source>
</evidence>
<dbReference type="PROSITE" id="PS50093">
    <property type="entry name" value="PKD"/>
    <property type="match status" value="1"/>
</dbReference>
<dbReference type="InterPro" id="IPR013783">
    <property type="entry name" value="Ig-like_fold"/>
</dbReference>
<sequence>MSWFDWILPYDTLPLVQFQVFTKQGEIMTLYFKDTSEGTPTQWSWDFGDGTPSSSDQNPSHTYVKPGTYVIHLIATYADGYSNSASSTPVVVPQAAPPQAAPPQVAPPQAAPPQVAPPQVAPPQVAPPQVTPPEAAPPEAVQHPLVCPFGCRPFGSSPVTLPPGTVLPKDIVCPFGCEAVEGFGNKNQYWLLVLILLIITIVICVYVKYYLKK</sequence>
<keyword evidence="2" id="KW-0812">Transmembrane</keyword>
<feature type="compositionally biased region" description="Polar residues" evidence="1">
    <location>
        <begin position="51"/>
        <end position="61"/>
    </location>
</feature>
<keyword evidence="2" id="KW-1133">Transmembrane helix</keyword>
<name>A0A1V0SDG7_9VIRU</name>
<feature type="region of interest" description="Disordered" evidence="1">
    <location>
        <begin position="42"/>
        <end position="61"/>
    </location>
</feature>
<protein>
    <submittedName>
        <fullName evidence="4">PKD domain</fullName>
    </submittedName>
</protein>
<accession>A0A1V0SDG7</accession>
<organism evidence="4">
    <name type="scientific">Indivirus ILV1</name>
    <dbReference type="NCBI Taxonomy" id="1977633"/>
    <lineage>
        <taxon>Viruses</taxon>
        <taxon>Varidnaviria</taxon>
        <taxon>Bamfordvirae</taxon>
        <taxon>Nucleocytoviricota</taxon>
        <taxon>Megaviricetes</taxon>
        <taxon>Imitervirales</taxon>
        <taxon>Mimiviridae</taxon>
        <taxon>Klosneuvirinae</taxon>
        <taxon>Indivirus</taxon>
    </lineage>
</organism>
<proteinExistence type="predicted"/>
<evidence type="ECO:0000256" key="2">
    <source>
        <dbReference type="SAM" id="Phobius"/>
    </source>
</evidence>
<gene>
    <name evidence="4" type="ORF">Indivirus_3_5</name>
</gene>
<dbReference type="InterPro" id="IPR022409">
    <property type="entry name" value="PKD/Chitinase_dom"/>
</dbReference>
<dbReference type="SUPFAM" id="SSF49299">
    <property type="entry name" value="PKD domain"/>
    <property type="match status" value="1"/>
</dbReference>
<feature type="domain" description="PKD" evidence="3">
    <location>
        <begin position="29"/>
        <end position="91"/>
    </location>
</feature>
<dbReference type="InterPro" id="IPR000601">
    <property type="entry name" value="PKD_dom"/>
</dbReference>